<evidence type="ECO:0000256" key="2">
    <source>
        <dbReference type="ARBA" id="ARBA00004267"/>
    </source>
</evidence>
<dbReference type="GO" id="GO:0000931">
    <property type="term" value="C:gamma-tubulin ring complex"/>
    <property type="evidence" value="ECO:0007669"/>
    <property type="project" value="InterPro"/>
</dbReference>
<dbReference type="GO" id="GO:0051415">
    <property type="term" value="P:microtubule nucleation by interphase microtubule organizing center"/>
    <property type="evidence" value="ECO:0007669"/>
    <property type="project" value="TreeGrafter"/>
</dbReference>
<keyword evidence="5" id="KW-0963">Cytoplasm</keyword>
<comment type="function">
    <text evidence="1">Required for gamma-tubulin complex recruitment to the microtubule organizing center (MTOC).</text>
</comment>
<dbReference type="EMBL" id="KZ819676">
    <property type="protein sequence ID" value="PWN25280.1"/>
    <property type="molecule type" value="Genomic_DNA"/>
</dbReference>
<evidence type="ECO:0000256" key="4">
    <source>
        <dbReference type="ARBA" id="ARBA00016992"/>
    </source>
</evidence>
<feature type="region of interest" description="Disordered" evidence="8">
    <location>
        <begin position="1"/>
        <end position="25"/>
    </location>
</feature>
<dbReference type="RefSeq" id="XP_025359892.1">
    <property type="nucleotide sequence ID" value="XM_025508470.1"/>
</dbReference>
<dbReference type="GO" id="GO:0033566">
    <property type="term" value="P:gamma-tubulin complex localization"/>
    <property type="evidence" value="ECO:0007669"/>
    <property type="project" value="InterPro"/>
</dbReference>
<evidence type="ECO:0000313" key="10">
    <source>
        <dbReference type="Proteomes" id="UP000245884"/>
    </source>
</evidence>
<evidence type="ECO:0000313" key="9">
    <source>
        <dbReference type="EMBL" id="PWN25280.1"/>
    </source>
</evidence>
<protein>
    <recommendedName>
        <fullName evidence="4">Mitotic-spindle organizing protein 1</fullName>
    </recommendedName>
    <alternativeName>
        <fullName evidence="7">Mitotic-spindle organizing protein associated with a ring of gamma-tubulin 1</fullName>
    </alternativeName>
</protein>
<evidence type="ECO:0000256" key="5">
    <source>
        <dbReference type="ARBA" id="ARBA00022490"/>
    </source>
</evidence>
<evidence type="ECO:0000256" key="1">
    <source>
        <dbReference type="ARBA" id="ARBA00003060"/>
    </source>
</evidence>
<name>A0A316UJ80_9BASI</name>
<dbReference type="InterPro" id="IPR022214">
    <property type="entry name" value="MZT1"/>
</dbReference>
<evidence type="ECO:0000256" key="7">
    <source>
        <dbReference type="ARBA" id="ARBA00029810"/>
    </source>
</evidence>
<proteinExistence type="inferred from homology"/>
<keyword evidence="10" id="KW-1185">Reference proteome</keyword>
<keyword evidence="6" id="KW-0206">Cytoskeleton</keyword>
<gene>
    <name evidence="9" type="ORF">BDZ90DRAFT_262338</name>
</gene>
<comment type="similarity">
    <text evidence="3">Belongs to the MOZART1 family.</text>
</comment>
<evidence type="ECO:0000256" key="8">
    <source>
        <dbReference type="SAM" id="MobiDB-lite"/>
    </source>
</evidence>
<dbReference type="PANTHER" id="PTHR28520:SF2">
    <property type="entry name" value="MITOTIC-SPINDLE ORGANIZING PROTEIN 1"/>
    <property type="match status" value="1"/>
</dbReference>
<evidence type="ECO:0000256" key="6">
    <source>
        <dbReference type="ARBA" id="ARBA00023212"/>
    </source>
</evidence>
<dbReference type="Proteomes" id="UP000245884">
    <property type="component" value="Unassembled WGS sequence"/>
</dbReference>
<dbReference type="AlphaFoldDB" id="A0A316UJ80"/>
<dbReference type="OrthoDB" id="48571at2759"/>
<dbReference type="PANTHER" id="PTHR28520">
    <property type="entry name" value="MITOTIC-SPINDLE ORGANIZING PROTEIN 1"/>
    <property type="match status" value="1"/>
</dbReference>
<dbReference type="GO" id="GO:0090307">
    <property type="term" value="P:mitotic spindle assembly"/>
    <property type="evidence" value="ECO:0007669"/>
    <property type="project" value="TreeGrafter"/>
</dbReference>
<comment type="subcellular location">
    <subcellularLocation>
        <location evidence="2">Cytoplasm</location>
        <location evidence="2">Cytoskeleton</location>
        <location evidence="2">Microtubule organizing center</location>
    </subcellularLocation>
</comment>
<organism evidence="9 10">
    <name type="scientific">Jaminaea rosea</name>
    <dbReference type="NCBI Taxonomy" id="1569628"/>
    <lineage>
        <taxon>Eukaryota</taxon>
        <taxon>Fungi</taxon>
        <taxon>Dikarya</taxon>
        <taxon>Basidiomycota</taxon>
        <taxon>Ustilaginomycotina</taxon>
        <taxon>Exobasidiomycetes</taxon>
        <taxon>Microstromatales</taxon>
        <taxon>Microstromatales incertae sedis</taxon>
        <taxon>Jaminaea</taxon>
    </lineage>
</organism>
<dbReference type="GO" id="GO:0031021">
    <property type="term" value="C:interphase microtubule organizing center"/>
    <property type="evidence" value="ECO:0007669"/>
    <property type="project" value="TreeGrafter"/>
</dbReference>
<dbReference type="Pfam" id="PF12554">
    <property type="entry name" value="MOZART1"/>
    <property type="match status" value="1"/>
</dbReference>
<dbReference type="GeneID" id="37030293"/>
<sequence length="76" mass="8178">MDQRREAAAPRSSSATGAVGHRPSDEGFEILDDLSRLLQTGLTRSELKACINLLQQGQSADGLAKVVQDLRAEAEK</sequence>
<reference evidence="9 10" key="1">
    <citation type="journal article" date="2018" name="Mol. Biol. Evol.">
        <title>Broad Genomic Sampling Reveals a Smut Pathogenic Ancestry of the Fungal Clade Ustilaginomycotina.</title>
        <authorList>
            <person name="Kijpornyongpan T."/>
            <person name="Mondo S.J."/>
            <person name="Barry K."/>
            <person name="Sandor L."/>
            <person name="Lee J."/>
            <person name="Lipzen A."/>
            <person name="Pangilinan J."/>
            <person name="LaButti K."/>
            <person name="Hainaut M."/>
            <person name="Henrissat B."/>
            <person name="Grigoriev I.V."/>
            <person name="Spatafora J.W."/>
            <person name="Aime M.C."/>
        </authorList>
    </citation>
    <scope>NUCLEOTIDE SEQUENCE [LARGE SCALE GENOMIC DNA]</scope>
    <source>
        <strain evidence="9 10">MCA 5214</strain>
    </source>
</reference>
<accession>A0A316UJ80</accession>
<evidence type="ECO:0000256" key="3">
    <source>
        <dbReference type="ARBA" id="ARBA00011015"/>
    </source>
</evidence>
<dbReference type="GO" id="GO:0005819">
    <property type="term" value="C:spindle"/>
    <property type="evidence" value="ECO:0007669"/>
    <property type="project" value="TreeGrafter"/>
</dbReference>
<dbReference type="GO" id="GO:0044732">
    <property type="term" value="C:mitotic spindle pole body"/>
    <property type="evidence" value="ECO:0007669"/>
    <property type="project" value="TreeGrafter"/>
</dbReference>